<reference evidence="3 4" key="1">
    <citation type="submission" date="2019-12" db="EMBL/GenBank/DDBJ databases">
        <authorList>
            <person name="Lee S.D."/>
        </authorList>
    </citation>
    <scope>NUCLEOTIDE SEQUENCE [LARGE SCALE GENOMIC DNA]</scope>
    <source>
        <strain evidence="3 4">SAP-6</strain>
    </source>
</reference>
<dbReference type="NCBIfam" id="TIGR03355">
    <property type="entry name" value="VI_chp_2"/>
    <property type="match status" value="1"/>
</dbReference>
<evidence type="ECO:0000259" key="1">
    <source>
        <dbReference type="Pfam" id="PF05943"/>
    </source>
</evidence>
<organism evidence="3 4">
    <name type="scientific">Acerihabitans arboris</name>
    <dbReference type="NCBI Taxonomy" id="2691583"/>
    <lineage>
        <taxon>Bacteria</taxon>
        <taxon>Pseudomonadati</taxon>
        <taxon>Pseudomonadota</taxon>
        <taxon>Gammaproteobacteria</taxon>
        <taxon>Enterobacterales</taxon>
        <taxon>Pectobacteriaceae</taxon>
        <taxon>Acerihabitans</taxon>
    </lineage>
</organism>
<dbReference type="NCBIfam" id="TIGR03358">
    <property type="entry name" value="VI_chp_5"/>
    <property type="match status" value="1"/>
</dbReference>
<dbReference type="Pfam" id="PF18945">
    <property type="entry name" value="VipB_2"/>
    <property type="match status" value="1"/>
</dbReference>
<sequence length="672" mass="75235">MTDAHSGQKFISRNRAPRVQIEYEVELYGAERTVQLPFVMGVMADLSGPVEEPPVRIDERKFLDIDVDNFNERMKSLQPAMAIRVENTLTGVDELEVSLTFNQMDDFLPDAVARQVEPLNVLLEAHIQLSNLLSYMDGKHGAEELMASVLKDPTMLQGLAGTSSSAGGQDILDILTYSPMYGAEGAGRILPPAIGTLINEQFRPKTEHAHASLERAIRIMAQQALANQVTLSRDAFSTIQGLVSLIDQTLSRQINVILHHPEFQRLEGAWRGLHYLVRNTESSDMLKIRVINLSKKELGLMLKRYKGASWDQSPIFKRIYEEEYGQFGGEPLGCIVGDFYFDHSPQDVELLSELALIASAAHCPFISGASPGVMQMKTWQELSNPRDLGKIVQNTEYAAWRMLREAEDARYLGLVLPRLLARLPYDAVVNPIHAFHFDERTEGATHANFTWMNAAYAMAVNINRSFQEYGWCTSIRGVESGGAVDHLLCHTFPTDDGGVDLKCPTEIAISDRREAELAKNGFMPLVYRKNSDFAAFIGAQSLQKPAEYSDPDASANANLAARLPYLFACCRFAHYLKCIVRDKVGTFQTRGDMELWLNKWIINYVDGDPVNSSQQTKARRPLAAAEVQVNELADNPGYYQAKFFLRPHYQLEGLTVSLRLVSKLPSLKQRGN</sequence>
<feature type="domain" description="TssC1 C-terminal" evidence="2">
    <location>
        <begin position="553"/>
        <end position="664"/>
    </location>
</feature>
<dbReference type="InterPro" id="IPR008312">
    <property type="entry name" value="T6SS_TssB1"/>
</dbReference>
<feature type="domain" description="TssC1 N-terminal" evidence="1">
    <location>
        <begin position="242"/>
        <end position="543"/>
    </location>
</feature>
<dbReference type="PANTHER" id="PTHR35565">
    <property type="entry name" value="CYTOPLASMIC PROTEIN-RELATED"/>
    <property type="match status" value="1"/>
</dbReference>
<dbReference type="InterPro" id="IPR044031">
    <property type="entry name" value="TssC1_N"/>
</dbReference>
<accession>A0A845SP80</accession>
<evidence type="ECO:0000259" key="2">
    <source>
        <dbReference type="Pfam" id="PF18945"/>
    </source>
</evidence>
<dbReference type="EMBL" id="WUBS01000012">
    <property type="protein sequence ID" value="NDL64391.1"/>
    <property type="molecule type" value="Genomic_DNA"/>
</dbReference>
<evidence type="ECO:0000313" key="3">
    <source>
        <dbReference type="EMBL" id="NDL64391.1"/>
    </source>
</evidence>
<reference evidence="3 4" key="2">
    <citation type="submission" date="2020-02" db="EMBL/GenBank/DDBJ databases">
        <title>The new genus of Enterobacteriales.</title>
        <authorList>
            <person name="Kim I.S."/>
        </authorList>
    </citation>
    <scope>NUCLEOTIDE SEQUENCE [LARGE SCALE GENOMIC DNA]</scope>
    <source>
        <strain evidence="3 4">SAP-6</strain>
    </source>
</reference>
<protein>
    <submittedName>
        <fullName evidence="3">Type VI secretion system contractile sheath large subunit</fullName>
    </submittedName>
</protein>
<dbReference type="Pfam" id="PF05943">
    <property type="entry name" value="VipB"/>
    <property type="match status" value="1"/>
</dbReference>
<comment type="caution">
    <text evidence="3">The sequence shown here is derived from an EMBL/GenBank/DDBJ whole genome shotgun (WGS) entry which is preliminary data.</text>
</comment>
<gene>
    <name evidence="3" type="primary">tssC</name>
    <name evidence="3" type="ORF">GRH90_16790</name>
</gene>
<name>A0A845SP80_9GAMM</name>
<keyword evidence="4" id="KW-1185">Reference proteome</keyword>
<evidence type="ECO:0000313" key="4">
    <source>
        <dbReference type="Proteomes" id="UP000461443"/>
    </source>
</evidence>
<dbReference type="InterPro" id="IPR010269">
    <property type="entry name" value="T6SS_TssC-like"/>
</dbReference>
<dbReference type="Proteomes" id="UP000461443">
    <property type="component" value="Unassembled WGS sequence"/>
</dbReference>
<dbReference type="PANTHER" id="PTHR35565:SF3">
    <property type="entry name" value="TYPE VI SECRETION SYSTEM SHEATH PROTEIN TSSC1"/>
    <property type="match status" value="1"/>
</dbReference>
<dbReference type="InterPro" id="IPR044032">
    <property type="entry name" value="TssC1_C"/>
</dbReference>
<dbReference type="AlphaFoldDB" id="A0A845SP80"/>
<dbReference type="Pfam" id="PF05591">
    <property type="entry name" value="T6SS_VipA"/>
    <property type="match status" value="1"/>
</dbReference>
<proteinExistence type="predicted"/>